<organism evidence="1 2">
    <name type="scientific">Xylaria curta</name>
    <dbReference type="NCBI Taxonomy" id="42375"/>
    <lineage>
        <taxon>Eukaryota</taxon>
        <taxon>Fungi</taxon>
        <taxon>Dikarya</taxon>
        <taxon>Ascomycota</taxon>
        <taxon>Pezizomycotina</taxon>
        <taxon>Sordariomycetes</taxon>
        <taxon>Xylariomycetidae</taxon>
        <taxon>Xylariales</taxon>
        <taxon>Xylariaceae</taxon>
        <taxon>Xylaria</taxon>
    </lineage>
</organism>
<proteinExistence type="predicted"/>
<evidence type="ECO:0000313" key="1">
    <source>
        <dbReference type="EMBL" id="KAJ2988395.1"/>
    </source>
</evidence>
<sequence length="304" mass="32181">MLAIPTALLPLFLLTPVCGAANLQGDWVFPRNPDYSTVLQLGREYKIQWTSALQSWFPDYCPDCKPDSVDLWVTDSTSHQQHKIASGVNVTSALPMAWTATMSPTEISHYPTWVLRFLPSGKDLSSAHQEISSPIFVITDQDAASSSSSLVSLPPTSSTTPASSSPTMRSSAATDTETMTTPPSETITTLPSEMITTPPSSSELSTGARAGIGIGVGVGAIVLFTLGWFSARHYRSEDHTPTPGAAETQDRGAGGFGHGLQASTPRDPRHGIAGSLSECAATNIFTAPFRSGAVTCTYRLGICS</sequence>
<comment type="caution">
    <text evidence="1">The sequence shown here is derived from an EMBL/GenBank/DDBJ whole genome shotgun (WGS) entry which is preliminary data.</text>
</comment>
<gene>
    <name evidence="1" type="ORF">NUW58_g3999</name>
</gene>
<dbReference type="Proteomes" id="UP001143856">
    <property type="component" value="Unassembled WGS sequence"/>
</dbReference>
<evidence type="ECO:0000313" key="2">
    <source>
        <dbReference type="Proteomes" id="UP001143856"/>
    </source>
</evidence>
<name>A0ACC1PB35_9PEZI</name>
<protein>
    <submittedName>
        <fullName evidence="1">Uncharacterized protein</fullName>
    </submittedName>
</protein>
<reference evidence="1" key="1">
    <citation type="submission" date="2022-10" db="EMBL/GenBank/DDBJ databases">
        <title>Genome Sequence of Xylaria curta.</title>
        <authorList>
            <person name="Buettner E."/>
        </authorList>
    </citation>
    <scope>NUCLEOTIDE SEQUENCE</scope>
    <source>
        <strain evidence="1">Babe10</strain>
    </source>
</reference>
<accession>A0ACC1PB35</accession>
<dbReference type="EMBL" id="JAPDGR010000654">
    <property type="protein sequence ID" value="KAJ2988395.1"/>
    <property type="molecule type" value="Genomic_DNA"/>
</dbReference>
<keyword evidence="2" id="KW-1185">Reference proteome</keyword>